<reference evidence="1" key="2">
    <citation type="submission" date="2021-04" db="EMBL/GenBank/DDBJ databases">
        <authorList>
            <person name="Gilroy R."/>
        </authorList>
    </citation>
    <scope>NUCLEOTIDE SEQUENCE</scope>
    <source>
        <strain evidence="1">Gambia11-129</strain>
    </source>
</reference>
<dbReference type="InterPro" id="IPR002514">
    <property type="entry name" value="Transposase_8"/>
</dbReference>
<organism evidence="1 2">
    <name type="scientific">Candidatus Ornithospirochaeta avicola</name>
    <dbReference type="NCBI Taxonomy" id="2840896"/>
    <lineage>
        <taxon>Bacteria</taxon>
        <taxon>Pseudomonadati</taxon>
        <taxon>Spirochaetota</taxon>
        <taxon>Spirochaetia</taxon>
        <taxon>Spirochaetales</taxon>
        <taxon>Spirochaetaceae</taxon>
        <taxon>Spirochaetaceae incertae sedis</taxon>
        <taxon>Candidatus Ornithospirochaeta</taxon>
    </lineage>
</organism>
<dbReference type="EMBL" id="DXHU01000018">
    <property type="protein sequence ID" value="HIV99046.1"/>
    <property type="molecule type" value="Genomic_DNA"/>
</dbReference>
<dbReference type="SUPFAM" id="SSF46689">
    <property type="entry name" value="Homeodomain-like"/>
    <property type="match status" value="1"/>
</dbReference>
<reference evidence="1" key="1">
    <citation type="journal article" date="2021" name="PeerJ">
        <title>Extensive microbial diversity within the chicken gut microbiome revealed by metagenomics and culture.</title>
        <authorList>
            <person name="Gilroy R."/>
            <person name="Ravi A."/>
            <person name="Getino M."/>
            <person name="Pursley I."/>
            <person name="Horton D.L."/>
            <person name="Alikhan N.F."/>
            <person name="Baker D."/>
            <person name="Gharbi K."/>
            <person name="Hall N."/>
            <person name="Watson M."/>
            <person name="Adriaenssens E.M."/>
            <person name="Foster-Nyarko E."/>
            <person name="Jarju S."/>
            <person name="Secka A."/>
            <person name="Antonio M."/>
            <person name="Oren A."/>
            <person name="Chaudhuri R.R."/>
            <person name="La Ragione R."/>
            <person name="Hildebrand F."/>
            <person name="Pallen M.J."/>
        </authorList>
    </citation>
    <scope>NUCLEOTIDE SEQUENCE</scope>
    <source>
        <strain evidence="1">Gambia11-129</strain>
    </source>
</reference>
<dbReference type="InterPro" id="IPR009057">
    <property type="entry name" value="Homeodomain-like_sf"/>
</dbReference>
<protein>
    <submittedName>
        <fullName evidence="1">DUF4817 domain-containing protein</fullName>
    </submittedName>
</protein>
<dbReference type="AlphaFoldDB" id="A0A9D1TNK3"/>
<accession>A0A9D1TNK3</accession>
<evidence type="ECO:0000313" key="1">
    <source>
        <dbReference type="EMBL" id="HIV99046.1"/>
    </source>
</evidence>
<gene>
    <name evidence="1" type="ORF">IAB12_04645</name>
</gene>
<comment type="caution">
    <text evidence="1">The sequence shown here is derived from an EMBL/GenBank/DDBJ whole genome shotgun (WGS) entry which is preliminary data.</text>
</comment>
<proteinExistence type="predicted"/>
<dbReference type="Proteomes" id="UP000823936">
    <property type="component" value="Unassembled WGS sequence"/>
</dbReference>
<dbReference type="Pfam" id="PF01527">
    <property type="entry name" value="HTH_Tnp_1"/>
    <property type="match status" value="1"/>
</dbReference>
<evidence type="ECO:0000313" key="2">
    <source>
        <dbReference type="Proteomes" id="UP000823936"/>
    </source>
</evidence>
<name>A0A9D1TNK3_9SPIO</name>
<sequence>MYSLEDRKKAIELYLKYGRHASIVMRELGYPDYKSLIAWVKEYEETGTLRKNGL</sequence>